<dbReference type="Proteomes" id="UP000237347">
    <property type="component" value="Unassembled WGS sequence"/>
</dbReference>
<protein>
    <submittedName>
        <fullName evidence="2">Nuclear transcription factor y subunit c-2</fullName>
    </submittedName>
</protein>
<feature type="compositionally biased region" description="Basic and acidic residues" evidence="1">
    <location>
        <begin position="55"/>
        <end position="76"/>
    </location>
</feature>
<evidence type="ECO:0000256" key="1">
    <source>
        <dbReference type="SAM" id="MobiDB-lite"/>
    </source>
</evidence>
<dbReference type="EMBL" id="PKMF04000098">
    <property type="protein sequence ID" value="KAK7850577.1"/>
    <property type="molecule type" value="Genomic_DNA"/>
</dbReference>
<comment type="caution">
    <text evidence="2">The sequence shown here is derived from an EMBL/GenBank/DDBJ whole genome shotgun (WGS) entry which is preliminary data.</text>
</comment>
<feature type="compositionally biased region" description="Polar residues" evidence="1">
    <location>
        <begin position="41"/>
        <end position="52"/>
    </location>
</feature>
<dbReference type="AlphaFoldDB" id="A0AAW0LG59"/>
<organism evidence="2 3">
    <name type="scientific">Quercus suber</name>
    <name type="common">Cork oak</name>
    <dbReference type="NCBI Taxonomy" id="58331"/>
    <lineage>
        <taxon>Eukaryota</taxon>
        <taxon>Viridiplantae</taxon>
        <taxon>Streptophyta</taxon>
        <taxon>Embryophyta</taxon>
        <taxon>Tracheophyta</taxon>
        <taxon>Spermatophyta</taxon>
        <taxon>Magnoliopsida</taxon>
        <taxon>eudicotyledons</taxon>
        <taxon>Gunneridae</taxon>
        <taxon>Pentapetalae</taxon>
        <taxon>rosids</taxon>
        <taxon>fabids</taxon>
        <taxon>Fagales</taxon>
        <taxon>Fagaceae</taxon>
        <taxon>Quercus</taxon>
    </lineage>
</organism>
<keyword evidence="3" id="KW-1185">Reference proteome</keyword>
<dbReference type="GO" id="GO:0046982">
    <property type="term" value="F:protein heterodimerization activity"/>
    <property type="evidence" value="ECO:0007669"/>
    <property type="project" value="InterPro"/>
</dbReference>
<sequence>MVSADTPIVFSKACELSILELTVRAWLQTEKEEGSEKNQNKTESLTAEITESSYDDQRCDKSMESKAKQTVEPDAREGYWMGKRHLSL</sequence>
<evidence type="ECO:0000313" key="3">
    <source>
        <dbReference type="Proteomes" id="UP000237347"/>
    </source>
</evidence>
<feature type="region of interest" description="Disordered" evidence="1">
    <location>
        <begin position="30"/>
        <end position="76"/>
    </location>
</feature>
<dbReference type="InterPro" id="IPR009072">
    <property type="entry name" value="Histone-fold"/>
</dbReference>
<evidence type="ECO:0000313" key="2">
    <source>
        <dbReference type="EMBL" id="KAK7850577.1"/>
    </source>
</evidence>
<gene>
    <name evidence="2" type="primary">NFYC2_2</name>
    <name evidence="2" type="ORF">CFP56_000514</name>
</gene>
<name>A0AAW0LG59_QUESU</name>
<feature type="compositionally biased region" description="Basic and acidic residues" evidence="1">
    <location>
        <begin position="30"/>
        <end position="40"/>
    </location>
</feature>
<dbReference type="Gene3D" id="1.10.20.10">
    <property type="entry name" value="Histone, subunit A"/>
    <property type="match status" value="1"/>
</dbReference>
<proteinExistence type="predicted"/>
<reference evidence="2 3" key="1">
    <citation type="journal article" date="2018" name="Sci. Data">
        <title>The draft genome sequence of cork oak.</title>
        <authorList>
            <person name="Ramos A.M."/>
            <person name="Usie A."/>
            <person name="Barbosa P."/>
            <person name="Barros P.M."/>
            <person name="Capote T."/>
            <person name="Chaves I."/>
            <person name="Simoes F."/>
            <person name="Abreu I."/>
            <person name="Carrasquinho I."/>
            <person name="Faro C."/>
            <person name="Guimaraes J.B."/>
            <person name="Mendonca D."/>
            <person name="Nobrega F."/>
            <person name="Rodrigues L."/>
            <person name="Saibo N.J.M."/>
            <person name="Varela M.C."/>
            <person name="Egas C."/>
            <person name="Matos J."/>
            <person name="Miguel C.M."/>
            <person name="Oliveira M.M."/>
            <person name="Ricardo C.P."/>
            <person name="Goncalves S."/>
        </authorList>
    </citation>
    <scope>NUCLEOTIDE SEQUENCE [LARGE SCALE GENOMIC DNA]</scope>
    <source>
        <strain evidence="3">cv. HL8</strain>
    </source>
</reference>
<accession>A0AAW0LG59</accession>